<evidence type="ECO:0000256" key="12">
    <source>
        <dbReference type="ARBA" id="ARBA00022842"/>
    </source>
</evidence>
<evidence type="ECO:0000256" key="3">
    <source>
        <dbReference type="ARBA" id="ARBA00008746"/>
    </source>
</evidence>
<feature type="transmembrane region" description="Helical" evidence="18">
    <location>
        <begin position="755"/>
        <end position="775"/>
    </location>
</feature>
<keyword evidence="14 18" id="KW-1133">Transmembrane helix</keyword>
<dbReference type="InterPro" id="IPR059000">
    <property type="entry name" value="ATPase_P-type_domA"/>
</dbReference>
<proteinExistence type="inferred from homology"/>
<evidence type="ECO:0000256" key="9">
    <source>
        <dbReference type="ARBA" id="ARBA00022692"/>
    </source>
</evidence>
<dbReference type="EC" id="7.2.2.14" evidence="4"/>
<dbReference type="InterPro" id="IPR008250">
    <property type="entry name" value="ATPase_P-typ_transduc_dom_A_sf"/>
</dbReference>
<keyword evidence="6" id="KW-1003">Cell membrane</keyword>
<dbReference type="SFLD" id="SFLDF00027">
    <property type="entry name" value="p-type_atpase"/>
    <property type="match status" value="1"/>
</dbReference>
<evidence type="ECO:0000256" key="16">
    <source>
        <dbReference type="ARBA" id="ARBA00029806"/>
    </source>
</evidence>
<dbReference type="Pfam" id="PF00122">
    <property type="entry name" value="E1-E2_ATPase"/>
    <property type="match status" value="1"/>
</dbReference>
<keyword evidence="15 18" id="KW-0472">Membrane</keyword>
<dbReference type="SFLD" id="SFLDS00003">
    <property type="entry name" value="Haloacid_Dehalogenase"/>
    <property type="match status" value="1"/>
</dbReference>
<comment type="subcellular location">
    <subcellularLocation>
        <location evidence="2">Cell inner membrane</location>
        <topology evidence="2">Multi-pass membrane protein</topology>
    </subcellularLocation>
</comment>
<feature type="transmembrane region" description="Helical" evidence="18">
    <location>
        <begin position="285"/>
        <end position="305"/>
    </location>
</feature>
<dbReference type="InterPro" id="IPR018303">
    <property type="entry name" value="ATPase_P-typ_P_site"/>
</dbReference>
<evidence type="ECO:0000256" key="7">
    <source>
        <dbReference type="ARBA" id="ARBA00022519"/>
    </source>
</evidence>
<evidence type="ECO:0000256" key="10">
    <source>
        <dbReference type="ARBA" id="ARBA00022741"/>
    </source>
</evidence>
<accession>A0ABV6AAY1</accession>
<evidence type="ECO:0000256" key="6">
    <source>
        <dbReference type="ARBA" id="ARBA00022475"/>
    </source>
</evidence>
<evidence type="ECO:0000256" key="5">
    <source>
        <dbReference type="ARBA" id="ARBA00013555"/>
    </source>
</evidence>
<dbReference type="InterPro" id="IPR006068">
    <property type="entry name" value="ATPase_P-typ_cation-transptr_C"/>
</dbReference>
<feature type="transmembrane region" description="Helical" evidence="18">
    <location>
        <begin position="67"/>
        <end position="85"/>
    </location>
</feature>
<feature type="transmembrane region" description="Helical" evidence="18">
    <location>
        <begin position="787"/>
        <end position="806"/>
    </location>
</feature>
<evidence type="ECO:0000256" key="14">
    <source>
        <dbReference type="ARBA" id="ARBA00022989"/>
    </source>
</evidence>
<dbReference type="Proteomes" id="UP001589692">
    <property type="component" value="Unassembled WGS sequence"/>
</dbReference>
<evidence type="ECO:0000313" key="20">
    <source>
        <dbReference type="EMBL" id="MFB9947778.1"/>
    </source>
</evidence>
<dbReference type="Gene3D" id="1.20.1110.10">
    <property type="entry name" value="Calcium-transporting ATPase, transmembrane domain"/>
    <property type="match status" value="1"/>
</dbReference>
<dbReference type="SFLD" id="SFLDG00002">
    <property type="entry name" value="C1.7:_P-type_atpase_like"/>
    <property type="match status" value="1"/>
</dbReference>
<organism evidence="20 21">
    <name type="scientific">Rhizobium puerariae</name>
    <dbReference type="NCBI Taxonomy" id="1585791"/>
    <lineage>
        <taxon>Bacteria</taxon>
        <taxon>Pseudomonadati</taxon>
        <taxon>Pseudomonadota</taxon>
        <taxon>Alphaproteobacteria</taxon>
        <taxon>Hyphomicrobiales</taxon>
        <taxon>Rhizobiaceae</taxon>
        <taxon>Rhizobium/Agrobacterium group</taxon>
        <taxon>Rhizobium</taxon>
    </lineage>
</organism>
<sequence>MADLVDVHVAPEPARGAPTTEDLFKALGTSDRGLGADEAARRHIAEGPNLLDEQPRRHLVFSFLKRFADPLVLILLASAGIAALMQERESFFIIVTIVVISVLIDFVQEHRAETAAEALRQRVALRVKAVRGGQAMDIPAADLVTGDVILLSAGDLVPADCRLVEARDLYVNEALLTGEPYPARKTAAAAPEPENEDATPVDGVFMGSSVISGNARAVVTATGKATRMGAIAGALRKEPPPTAFTIGIRRFGMLIVRLTVLLVLFVLLINVLFDRPLIESFLFALALAVGLTPELLPMVVSVTLARGAVRMSGKQVIVKRLSAIHDLGSMDVLCSDKTGTLTEAHIKLVREVGIEGDDSRDVLQWAYVNAAFETGLKSPLDEAIIERTPLDIGAWRKIDEVPFDFERRRVSILAEKEEQRFLIVKGAPEDVLQHSARYRNAAGAIVPLDESALERARATLARLGDGGLRVLGVALRQVEPGRSHADISDETDLTFVGFAAFLDPPKESAGPAIEALARLGVDVKIITGDNEGVTRHVCKTLGIEVKGCLNGAELANLSDEALNARLAATTIFCRVSPPQKARIIRALRRRGHVVGYLGDGINDAPSLQAADVGLSVDGAVDVAKEAASMILMERDLGILAEGVREGRRTFANILKYVMMGTSSNFGNMFSMAGAALLLPFLPMMPVQILLNNLLYDLSEIAIPLDRVDDDMIARPRHWDMNYVRDFMLTLGPVSSLFDFLTFSLLLWAFNTSEAQFQTGWFVESLATQVLVIFVIRTRSRPWSSRPHPMLLASSVGIVALAFLLPFTTVGSWFGFVPLPASVLLALAALTAAYLLIVEQAKRLFYRHHRLAR</sequence>
<dbReference type="SUPFAM" id="SSF81653">
    <property type="entry name" value="Calcium ATPase, transduction domain A"/>
    <property type="match status" value="1"/>
</dbReference>
<dbReference type="SMART" id="SM00831">
    <property type="entry name" value="Cation_ATPase_N"/>
    <property type="match status" value="1"/>
</dbReference>
<evidence type="ECO:0000256" key="1">
    <source>
        <dbReference type="ARBA" id="ARBA00003954"/>
    </source>
</evidence>
<evidence type="ECO:0000256" key="15">
    <source>
        <dbReference type="ARBA" id="ARBA00023136"/>
    </source>
</evidence>
<keyword evidence="21" id="KW-1185">Reference proteome</keyword>
<dbReference type="Pfam" id="PF00690">
    <property type="entry name" value="Cation_ATPase_N"/>
    <property type="match status" value="1"/>
</dbReference>
<feature type="transmembrane region" description="Helical" evidence="18">
    <location>
        <begin position="726"/>
        <end position="749"/>
    </location>
</feature>
<keyword evidence="12" id="KW-0460">Magnesium</keyword>
<comment type="caution">
    <text evidence="20">The sequence shown here is derived from an EMBL/GenBank/DDBJ whole genome shotgun (WGS) entry which is preliminary data.</text>
</comment>
<feature type="transmembrane region" description="Helical" evidence="18">
    <location>
        <begin position="91"/>
        <end position="107"/>
    </location>
</feature>
<dbReference type="PANTHER" id="PTHR42861">
    <property type="entry name" value="CALCIUM-TRANSPORTING ATPASE"/>
    <property type="match status" value="1"/>
</dbReference>
<dbReference type="InterPro" id="IPR023298">
    <property type="entry name" value="ATPase_P-typ_TM_dom_sf"/>
</dbReference>
<keyword evidence="10" id="KW-0547">Nucleotide-binding</keyword>
<dbReference type="SUPFAM" id="SSF56784">
    <property type="entry name" value="HAD-like"/>
    <property type="match status" value="1"/>
</dbReference>
<evidence type="ECO:0000256" key="13">
    <source>
        <dbReference type="ARBA" id="ARBA00022967"/>
    </source>
</evidence>
<comment type="catalytic activity">
    <reaction evidence="17">
        <text>Mg(2+)(out) + ATP + H2O = Mg(2+)(in) + ADP + phosphate + H(+)</text>
        <dbReference type="Rhea" id="RHEA:10260"/>
        <dbReference type="ChEBI" id="CHEBI:15377"/>
        <dbReference type="ChEBI" id="CHEBI:15378"/>
        <dbReference type="ChEBI" id="CHEBI:18420"/>
        <dbReference type="ChEBI" id="CHEBI:30616"/>
        <dbReference type="ChEBI" id="CHEBI:43474"/>
        <dbReference type="ChEBI" id="CHEBI:456216"/>
        <dbReference type="EC" id="7.2.2.14"/>
    </reaction>
</comment>
<dbReference type="PROSITE" id="PS00154">
    <property type="entry name" value="ATPASE_E1_E2"/>
    <property type="match status" value="1"/>
</dbReference>
<evidence type="ECO:0000256" key="18">
    <source>
        <dbReference type="SAM" id="Phobius"/>
    </source>
</evidence>
<dbReference type="NCBIfam" id="TIGR01524">
    <property type="entry name" value="ATPase-IIIB_Mg"/>
    <property type="match status" value="1"/>
</dbReference>
<keyword evidence="13" id="KW-1278">Translocase</keyword>
<evidence type="ECO:0000256" key="4">
    <source>
        <dbReference type="ARBA" id="ARBA00012786"/>
    </source>
</evidence>
<comment type="function">
    <text evidence="1">Mediates magnesium influx to the cytosol.</text>
</comment>
<comment type="similarity">
    <text evidence="3">Belongs to the cation transport ATPase (P-type) (TC 3.A.3) family. Type IIIB subfamily.</text>
</comment>
<keyword evidence="7" id="KW-0997">Cell inner membrane</keyword>
<keyword evidence="11" id="KW-0067">ATP-binding</keyword>
<evidence type="ECO:0000256" key="17">
    <source>
        <dbReference type="ARBA" id="ARBA00047295"/>
    </source>
</evidence>
<dbReference type="Gene3D" id="3.40.50.1000">
    <property type="entry name" value="HAD superfamily/HAD-like"/>
    <property type="match status" value="1"/>
</dbReference>
<dbReference type="PRINTS" id="PR01836">
    <property type="entry name" value="MGATPASE"/>
</dbReference>
<keyword evidence="9 18" id="KW-0812">Transmembrane</keyword>
<gene>
    <name evidence="20" type="primary">mgtA</name>
    <name evidence="20" type="ORF">ACFFP0_02910</name>
</gene>
<evidence type="ECO:0000256" key="8">
    <source>
        <dbReference type="ARBA" id="ARBA00022553"/>
    </source>
</evidence>
<dbReference type="Pfam" id="PF00689">
    <property type="entry name" value="Cation_ATPase_C"/>
    <property type="match status" value="1"/>
</dbReference>
<dbReference type="InterPro" id="IPR004014">
    <property type="entry name" value="ATPase_P-typ_cation-transptr_N"/>
</dbReference>
<dbReference type="SUPFAM" id="SSF81665">
    <property type="entry name" value="Calcium ATPase, transmembrane domain M"/>
    <property type="match status" value="1"/>
</dbReference>
<dbReference type="InterPro" id="IPR001757">
    <property type="entry name" value="P_typ_ATPase"/>
</dbReference>
<evidence type="ECO:0000256" key="2">
    <source>
        <dbReference type="ARBA" id="ARBA00004429"/>
    </source>
</evidence>
<dbReference type="InterPro" id="IPR006415">
    <property type="entry name" value="P-type_ATPase_IIIB"/>
</dbReference>
<dbReference type="InterPro" id="IPR036412">
    <property type="entry name" value="HAD-like_sf"/>
</dbReference>
<protein>
    <recommendedName>
        <fullName evidence="5">Magnesium-transporting ATPase, P-type 1</fullName>
        <ecNumber evidence="4">7.2.2.14</ecNumber>
    </recommendedName>
    <alternativeName>
        <fullName evidence="16">Mg(2+) transport ATPase, P-type 1</fullName>
    </alternativeName>
</protein>
<evidence type="ECO:0000313" key="21">
    <source>
        <dbReference type="Proteomes" id="UP001589692"/>
    </source>
</evidence>
<dbReference type="Gene3D" id="3.40.1110.10">
    <property type="entry name" value="Calcium-transporting ATPase, cytoplasmic domain N"/>
    <property type="match status" value="1"/>
</dbReference>
<reference evidence="20 21" key="1">
    <citation type="submission" date="2024-09" db="EMBL/GenBank/DDBJ databases">
        <authorList>
            <person name="Sun Q."/>
            <person name="Mori K."/>
        </authorList>
    </citation>
    <scope>NUCLEOTIDE SEQUENCE [LARGE SCALE GENOMIC DNA]</scope>
    <source>
        <strain evidence="20 21">TBRC 4938</strain>
    </source>
</reference>
<evidence type="ECO:0000256" key="11">
    <source>
        <dbReference type="ARBA" id="ARBA00022840"/>
    </source>
</evidence>
<keyword evidence="8" id="KW-0597">Phosphoprotein</keyword>
<dbReference type="EMBL" id="JBHMAA010000004">
    <property type="protein sequence ID" value="MFB9947778.1"/>
    <property type="molecule type" value="Genomic_DNA"/>
</dbReference>
<dbReference type="InterPro" id="IPR023214">
    <property type="entry name" value="HAD_sf"/>
</dbReference>
<evidence type="ECO:0000259" key="19">
    <source>
        <dbReference type="SMART" id="SM00831"/>
    </source>
</evidence>
<name>A0ABV6AAY1_9HYPH</name>
<feature type="transmembrane region" description="Helical" evidence="18">
    <location>
        <begin position="812"/>
        <end position="836"/>
    </location>
</feature>
<dbReference type="Gene3D" id="2.70.150.10">
    <property type="entry name" value="Calcium-transporting ATPase, cytoplasmic transduction domain A"/>
    <property type="match status" value="1"/>
</dbReference>
<dbReference type="RefSeq" id="WP_377255888.1">
    <property type="nucleotide sequence ID" value="NZ_JBHMAA010000004.1"/>
</dbReference>
<dbReference type="InterPro" id="IPR044492">
    <property type="entry name" value="P_typ_ATPase_HD_dom"/>
</dbReference>
<dbReference type="Pfam" id="PF13246">
    <property type="entry name" value="Cation_ATPase"/>
    <property type="match status" value="1"/>
</dbReference>
<feature type="transmembrane region" description="Helical" evidence="18">
    <location>
        <begin position="254"/>
        <end position="273"/>
    </location>
</feature>
<dbReference type="NCBIfam" id="TIGR01494">
    <property type="entry name" value="ATPase_P-type"/>
    <property type="match status" value="2"/>
</dbReference>
<feature type="domain" description="Cation-transporting P-type ATPase N-terminal" evidence="19">
    <location>
        <begin position="14"/>
        <end position="87"/>
    </location>
</feature>
<dbReference type="InterPro" id="IPR023299">
    <property type="entry name" value="ATPase_P-typ_cyto_dom_N"/>
</dbReference>